<keyword evidence="3 8" id="KW-0732">Signal</keyword>
<sequence>MASLRSPGAGFALMAIIGILNCVESLATPSPPMCPLRNSAKDSILGLRDFTCPVDEIDFSYAAAIVEGNEMILQRSLHMIQQRSHNYAVFLFYASWCPFSEAFRPVFSVLSSLFPSIPHYAFEESAIKPSTLSKYGVHGLPTLLILNSTMRVQYHGLRTLDSLITFYGGVTGVKTKIDDVMSLDKVGCSTHQDGHKSGSEPESCPFSWARSPQNLLRQNTYLMLATIFVVLRLMYAIFSHIRRFARFAYTRYNMRISSLWEHPLLYLHRGFQVFNSLKEPCKRSNLQERAMNARAWASKSLASVSFGEASSSRVGTRYPEEMRV</sequence>
<keyword evidence="6" id="KW-0325">Glycoprotein</keyword>
<evidence type="ECO:0000256" key="6">
    <source>
        <dbReference type="ARBA" id="ARBA00023180"/>
    </source>
</evidence>
<evidence type="ECO:0000256" key="4">
    <source>
        <dbReference type="ARBA" id="ARBA00022989"/>
    </source>
</evidence>
<evidence type="ECO:0000259" key="9">
    <source>
        <dbReference type="Pfam" id="PF00085"/>
    </source>
</evidence>
<dbReference type="PANTHER" id="PTHR46854:SF1">
    <property type="entry name" value="5'-ADENYLYLSULFATE REDUCTASE-LIKE 4-RELATED"/>
    <property type="match status" value="1"/>
</dbReference>
<feature type="transmembrane region" description="Helical" evidence="7">
    <location>
        <begin position="220"/>
        <end position="238"/>
    </location>
</feature>
<reference evidence="10" key="1">
    <citation type="submission" date="2022-07" db="EMBL/GenBank/DDBJ databases">
        <authorList>
            <person name="Macas J."/>
            <person name="Novak P."/>
            <person name="Neumann P."/>
        </authorList>
    </citation>
    <scope>NUCLEOTIDE SEQUENCE</scope>
</reference>
<protein>
    <recommendedName>
        <fullName evidence="9">Thioredoxin domain-containing protein</fullName>
    </recommendedName>
</protein>
<dbReference type="InterPro" id="IPR013766">
    <property type="entry name" value="Thioredoxin_domain"/>
</dbReference>
<dbReference type="EMBL" id="CAMAPF010000121">
    <property type="protein sequence ID" value="CAH9103174.1"/>
    <property type="molecule type" value="Genomic_DNA"/>
</dbReference>
<dbReference type="Pfam" id="PF00085">
    <property type="entry name" value="Thioredoxin"/>
    <property type="match status" value="1"/>
</dbReference>
<dbReference type="PANTHER" id="PTHR46854">
    <property type="entry name" value="5'-ADENYLYLSULFATE REDUCTASE-LIKE 4-RELATED"/>
    <property type="match status" value="1"/>
</dbReference>
<feature type="chain" id="PRO_5043807323" description="Thioredoxin domain-containing protein" evidence="8">
    <location>
        <begin position="26"/>
        <end position="324"/>
    </location>
</feature>
<organism evidence="10 11">
    <name type="scientific">Cuscuta epithymum</name>
    <dbReference type="NCBI Taxonomy" id="186058"/>
    <lineage>
        <taxon>Eukaryota</taxon>
        <taxon>Viridiplantae</taxon>
        <taxon>Streptophyta</taxon>
        <taxon>Embryophyta</taxon>
        <taxon>Tracheophyta</taxon>
        <taxon>Spermatophyta</taxon>
        <taxon>Magnoliopsida</taxon>
        <taxon>eudicotyledons</taxon>
        <taxon>Gunneridae</taxon>
        <taxon>Pentapetalae</taxon>
        <taxon>asterids</taxon>
        <taxon>lamiids</taxon>
        <taxon>Solanales</taxon>
        <taxon>Convolvulaceae</taxon>
        <taxon>Cuscuteae</taxon>
        <taxon>Cuscuta</taxon>
        <taxon>Cuscuta subgen. Cuscuta</taxon>
    </lineage>
</organism>
<evidence type="ECO:0000313" key="10">
    <source>
        <dbReference type="EMBL" id="CAH9103174.1"/>
    </source>
</evidence>
<dbReference type="InterPro" id="IPR044606">
    <property type="entry name" value="APRL4/6"/>
</dbReference>
<evidence type="ECO:0000256" key="3">
    <source>
        <dbReference type="ARBA" id="ARBA00022729"/>
    </source>
</evidence>
<dbReference type="SUPFAM" id="SSF52833">
    <property type="entry name" value="Thioredoxin-like"/>
    <property type="match status" value="1"/>
</dbReference>
<evidence type="ECO:0000256" key="5">
    <source>
        <dbReference type="ARBA" id="ARBA00023136"/>
    </source>
</evidence>
<accession>A0AAV0DLP9</accession>
<feature type="domain" description="Thioredoxin" evidence="9">
    <location>
        <begin position="82"/>
        <end position="166"/>
    </location>
</feature>
<evidence type="ECO:0000256" key="7">
    <source>
        <dbReference type="SAM" id="Phobius"/>
    </source>
</evidence>
<dbReference type="InterPro" id="IPR036249">
    <property type="entry name" value="Thioredoxin-like_sf"/>
</dbReference>
<dbReference type="AlphaFoldDB" id="A0AAV0DLP9"/>
<evidence type="ECO:0000256" key="2">
    <source>
        <dbReference type="ARBA" id="ARBA00022692"/>
    </source>
</evidence>
<evidence type="ECO:0000256" key="8">
    <source>
        <dbReference type="SAM" id="SignalP"/>
    </source>
</evidence>
<comment type="subcellular location">
    <subcellularLocation>
        <location evidence="1">Membrane</location>
        <topology evidence="1">Single-pass membrane protein</topology>
    </subcellularLocation>
</comment>
<keyword evidence="4 7" id="KW-1133">Transmembrane helix</keyword>
<dbReference type="CDD" id="cd02999">
    <property type="entry name" value="PDI_a_ERp44_like"/>
    <property type="match status" value="1"/>
</dbReference>
<keyword evidence="5 7" id="KW-0472">Membrane</keyword>
<dbReference type="Proteomes" id="UP001152523">
    <property type="component" value="Unassembled WGS sequence"/>
</dbReference>
<dbReference type="GO" id="GO:0016020">
    <property type="term" value="C:membrane"/>
    <property type="evidence" value="ECO:0007669"/>
    <property type="project" value="UniProtKB-SubCell"/>
</dbReference>
<evidence type="ECO:0000313" key="11">
    <source>
        <dbReference type="Proteomes" id="UP001152523"/>
    </source>
</evidence>
<dbReference type="Gene3D" id="3.40.30.10">
    <property type="entry name" value="Glutaredoxin"/>
    <property type="match status" value="1"/>
</dbReference>
<comment type="caution">
    <text evidence="10">The sequence shown here is derived from an EMBL/GenBank/DDBJ whole genome shotgun (WGS) entry which is preliminary data.</text>
</comment>
<keyword evidence="11" id="KW-1185">Reference proteome</keyword>
<proteinExistence type="predicted"/>
<name>A0AAV0DLP9_9ASTE</name>
<feature type="signal peptide" evidence="8">
    <location>
        <begin position="1"/>
        <end position="25"/>
    </location>
</feature>
<gene>
    <name evidence="10" type="ORF">CEPIT_LOCUS16326</name>
</gene>
<evidence type="ECO:0000256" key="1">
    <source>
        <dbReference type="ARBA" id="ARBA00004167"/>
    </source>
</evidence>
<keyword evidence="2 7" id="KW-0812">Transmembrane</keyword>